<proteinExistence type="predicted"/>
<dbReference type="EMBL" id="PP511521">
    <property type="protein sequence ID" value="XCD05084.1"/>
    <property type="molecule type" value="Genomic_DNA"/>
</dbReference>
<protein>
    <submittedName>
        <fullName evidence="1">Type I neck protein</fullName>
    </submittedName>
</protein>
<organism evidence="1">
    <name type="scientific">Dulem virus 36</name>
    <dbReference type="NCBI Taxonomy" id="3145754"/>
    <lineage>
        <taxon>Viruses</taxon>
        <taxon>Duplodnaviria</taxon>
        <taxon>Heunggongvirae</taxon>
        <taxon>Uroviricota</taxon>
        <taxon>Caudoviricetes</taxon>
    </lineage>
</organism>
<accession>A0AAU8AZA0</accession>
<name>A0AAU8AZA0_9CAUD</name>
<evidence type="ECO:0000313" key="1">
    <source>
        <dbReference type="EMBL" id="XCD05084.1"/>
    </source>
</evidence>
<sequence>MASIRIDASEVIGFLETAETKAQKGIKAYAQQGAKKFENYAKLNKPWTNRTGHAQQRLVGYTETNPTNTRIYISHGVSYGKYLELAHEKRYAILFPTIKAKSQEVLEGYKELLRYLR</sequence>
<reference evidence="1" key="1">
    <citation type="submission" date="2024-03" db="EMBL/GenBank/DDBJ databases">
        <title>Diverse circular DNA viruses in blood, oral, and fecal samples of captive lemurs.</title>
        <authorList>
            <person name="Paietta E.N."/>
            <person name="Kraberger S."/>
            <person name="Lund M.C."/>
            <person name="Custer J.M."/>
            <person name="Vargas K.M."/>
            <person name="Ehmke E.E."/>
            <person name="Yoder A.D."/>
            <person name="Varsani A."/>
        </authorList>
    </citation>
    <scope>NUCLEOTIDE SEQUENCE</scope>
    <source>
        <strain evidence="1">Duke_24FS_3</strain>
    </source>
</reference>